<dbReference type="HOGENOM" id="CLU_066245_0_1_5"/>
<name>M1PED3_BARAA</name>
<dbReference type="NCBIfam" id="TIGR02727">
    <property type="entry name" value="MTHFS_bact"/>
    <property type="match status" value="1"/>
</dbReference>
<evidence type="ECO:0000313" key="6">
    <source>
        <dbReference type="EMBL" id="AGF74971.1"/>
    </source>
</evidence>
<protein>
    <recommendedName>
        <fullName evidence="5">5-formyltetrahydrofolate cyclo-ligase</fullName>
        <ecNumber evidence="5">6.3.3.2</ecNumber>
    </recommendedName>
</protein>
<dbReference type="InterPro" id="IPR002698">
    <property type="entry name" value="FTHF_cligase"/>
</dbReference>
<dbReference type="OrthoDB" id="9801938at2"/>
<dbReference type="STRING" id="1094489.BAnh1_11030"/>
<evidence type="ECO:0000256" key="3">
    <source>
        <dbReference type="ARBA" id="ARBA00022840"/>
    </source>
</evidence>
<accession>M1PED3</accession>
<evidence type="ECO:0000256" key="4">
    <source>
        <dbReference type="PIRSR" id="PIRSR006806-1"/>
    </source>
</evidence>
<keyword evidence="5" id="KW-0479">Metal-binding</keyword>
<keyword evidence="5" id="KW-0460">Magnesium</keyword>
<dbReference type="EC" id="6.3.3.2" evidence="5"/>
<proteinExistence type="inferred from homology"/>
<feature type="binding site" evidence="4">
    <location>
        <position position="70"/>
    </location>
    <ligand>
        <name>substrate</name>
    </ligand>
</feature>
<dbReference type="GO" id="GO:0005524">
    <property type="term" value="F:ATP binding"/>
    <property type="evidence" value="ECO:0007669"/>
    <property type="project" value="UniProtKB-KW"/>
</dbReference>
<dbReference type="PANTHER" id="PTHR23407">
    <property type="entry name" value="ATPASE INHIBITOR/5-FORMYLTETRAHYDROFOLATE CYCLO-LIGASE"/>
    <property type="match status" value="1"/>
</dbReference>
<organism evidence="6 7">
    <name type="scientific">Bartonella australis (strain Aust/NH1)</name>
    <dbReference type="NCBI Taxonomy" id="1094489"/>
    <lineage>
        <taxon>Bacteria</taxon>
        <taxon>Pseudomonadati</taxon>
        <taxon>Pseudomonadota</taxon>
        <taxon>Alphaproteobacteria</taxon>
        <taxon>Hyphomicrobiales</taxon>
        <taxon>Bartonellaceae</taxon>
        <taxon>Bartonella</taxon>
    </lineage>
</organism>
<dbReference type="Proteomes" id="UP000011729">
    <property type="component" value="Chromosome"/>
</dbReference>
<dbReference type="PATRIC" id="fig|1094489.3.peg.1361"/>
<keyword evidence="2 4" id="KW-0547">Nucleotide-binding</keyword>
<dbReference type="GO" id="GO:0030272">
    <property type="term" value="F:5-formyltetrahydrofolate cyclo-ligase activity"/>
    <property type="evidence" value="ECO:0007669"/>
    <property type="project" value="UniProtKB-EC"/>
</dbReference>
<dbReference type="GO" id="GO:0009396">
    <property type="term" value="P:folic acid-containing compound biosynthetic process"/>
    <property type="evidence" value="ECO:0007669"/>
    <property type="project" value="TreeGrafter"/>
</dbReference>
<feature type="binding site" evidence="4">
    <location>
        <begin position="144"/>
        <end position="152"/>
    </location>
    <ligand>
        <name>ATP</name>
        <dbReference type="ChEBI" id="CHEBI:30616"/>
    </ligand>
</feature>
<keyword evidence="3 4" id="KW-0067">ATP-binding</keyword>
<evidence type="ECO:0000313" key="7">
    <source>
        <dbReference type="Proteomes" id="UP000011729"/>
    </source>
</evidence>
<reference evidence="6 7" key="1">
    <citation type="journal article" date="2013" name="PLoS Genet.">
        <title>A gene transfer agent and a dynamic repertoire of secretion systems hold the keys to the explosive radiation of the emerging pathogen Bartonella.</title>
        <authorList>
            <person name="Guy L."/>
            <person name="Nystedt B."/>
            <person name="Toft C."/>
            <person name="Zaremba-Niedzwiedzka K."/>
            <person name="Berglund E.C."/>
            <person name="Granberg F."/>
            <person name="Naslund K."/>
            <person name="Eriksson A.S."/>
            <person name="Andersson S.G."/>
        </authorList>
    </citation>
    <scope>NUCLEOTIDE SEQUENCE [LARGE SCALE GENOMIC DNA]</scope>
    <source>
        <strain evidence="6 7">Aust/NH1</strain>
    </source>
</reference>
<dbReference type="GO" id="GO:0035999">
    <property type="term" value="P:tetrahydrofolate interconversion"/>
    <property type="evidence" value="ECO:0007669"/>
    <property type="project" value="TreeGrafter"/>
</dbReference>
<dbReference type="PANTHER" id="PTHR23407:SF1">
    <property type="entry name" value="5-FORMYLTETRAHYDROFOLATE CYCLO-LIGASE"/>
    <property type="match status" value="1"/>
</dbReference>
<dbReference type="SUPFAM" id="SSF100950">
    <property type="entry name" value="NagB/RpiA/CoA transferase-like"/>
    <property type="match status" value="1"/>
</dbReference>
<dbReference type="InterPro" id="IPR037171">
    <property type="entry name" value="NagB/RpiA_transferase-like"/>
</dbReference>
<comment type="cofactor">
    <cofactor evidence="5">
        <name>Mg(2+)</name>
        <dbReference type="ChEBI" id="CHEBI:18420"/>
    </cofactor>
</comment>
<dbReference type="RefSeq" id="WP_015398474.1">
    <property type="nucleotide sequence ID" value="NC_020300.1"/>
</dbReference>
<dbReference type="AlphaFoldDB" id="M1PED3"/>
<dbReference type="Gene3D" id="3.40.50.10420">
    <property type="entry name" value="NagB/RpiA/CoA transferase-like"/>
    <property type="match status" value="1"/>
</dbReference>
<dbReference type="PIRSF" id="PIRSF006806">
    <property type="entry name" value="FTHF_cligase"/>
    <property type="match status" value="1"/>
</dbReference>
<evidence type="ECO:0000256" key="1">
    <source>
        <dbReference type="ARBA" id="ARBA00010638"/>
    </source>
</evidence>
<dbReference type="KEGG" id="baus:BAnh1_11030"/>
<keyword evidence="6" id="KW-0436">Ligase</keyword>
<dbReference type="EMBL" id="CP003123">
    <property type="protein sequence ID" value="AGF74971.1"/>
    <property type="molecule type" value="Genomic_DNA"/>
</dbReference>
<dbReference type="Pfam" id="PF01812">
    <property type="entry name" value="5-FTHF_cyc-lig"/>
    <property type="match status" value="1"/>
</dbReference>
<keyword evidence="7" id="KW-1185">Reference proteome</keyword>
<gene>
    <name evidence="6" type="ordered locus">BAnh1_11030</name>
</gene>
<comment type="catalytic activity">
    <reaction evidence="5">
        <text>(6S)-5-formyl-5,6,7,8-tetrahydrofolate + ATP = (6R)-5,10-methenyltetrahydrofolate + ADP + phosphate</text>
        <dbReference type="Rhea" id="RHEA:10488"/>
        <dbReference type="ChEBI" id="CHEBI:30616"/>
        <dbReference type="ChEBI" id="CHEBI:43474"/>
        <dbReference type="ChEBI" id="CHEBI:57455"/>
        <dbReference type="ChEBI" id="CHEBI:57457"/>
        <dbReference type="ChEBI" id="CHEBI:456216"/>
        <dbReference type="EC" id="6.3.3.2"/>
    </reaction>
</comment>
<dbReference type="GO" id="GO:0046872">
    <property type="term" value="F:metal ion binding"/>
    <property type="evidence" value="ECO:0007669"/>
    <property type="project" value="UniProtKB-KW"/>
</dbReference>
<evidence type="ECO:0000256" key="2">
    <source>
        <dbReference type="ARBA" id="ARBA00022741"/>
    </source>
</evidence>
<dbReference type="eggNOG" id="COG0212">
    <property type="taxonomic scope" value="Bacteria"/>
</dbReference>
<sequence length="202" mass="22742">MPKITKCPESLSQIRSRLRALGHLRRDELSVQERRLFSQLACAHIVHYLEQIVEDFSQTVLAGYWPILSEIDPRPLFDFVLSRGGHLALPAVIDSTRMVFRAFSATTPLEPMRFGTFGPGANQRVINPSIVIVPLSAFDNQCHRLGYGKGYYDRAIKNLQKSGHHARLLGLGFSCQKVESIPCTDHDLIVEGVFTEKGFFKC</sequence>
<comment type="similarity">
    <text evidence="1 5">Belongs to the 5-formyltetrahydrofolate cyclo-ligase family.</text>
</comment>
<dbReference type="InterPro" id="IPR024185">
    <property type="entry name" value="FTHF_cligase-like_sf"/>
</dbReference>
<evidence type="ECO:0000256" key="5">
    <source>
        <dbReference type="RuleBase" id="RU361279"/>
    </source>
</evidence>